<dbReference type="GO" id="GO:0006749">
    <property type="term" value="P:glutathione metabolic process"/>
    <property type="evidence" value="ECO:0007669"/>
    <property type="project" value="InterPro"/>
</dbReference>
<evidence type="ECO:0000313" key="1">
    <source>
        <dbReference type="EMBL" id="KAE8124038.1"/>
    </source>
</evidence>
<gene>
    <name evidence="1" type="ORF">FH972_018950</name>
</gene>
<accession>A0A5N6RNS8</accession>
<evidence type="ECO:0008006" key="3">
    <source>
        <dbReference type="Google" id="ProtNLM"/>
    </source>
</evidence>
<sequence length="106" mass="11935">MEETFEKIKLVEEGIKSIFPEGIIPPIHHDNVGVLEMVFLSIFGPYKVHEEVFGVKIIGPEKTPLLFSWLKALLEVPVVKEALPPHEKLVGFLKYIRQSALNSTAV</sequence>
<dbReference type="Gene3D" id="1.20.1050.10">
    <property type="match status" value="1"/>
</dbReference>
<dbReference type="CDD" id="cd03185">
    <property type="entry name" value="GST_C_Tau"/>
    <property type="match status" value="1"/>
</dbReference>
<dbReference type="InterPro" id="IPR045074">
    <property type="entry name" value="GST_C_Tau"/>
</dbReference>
<evidence type="ECO:0000313" key="2">
    <source>
        <dbReference type="Proteomes" id="UP000327013"/>
    </source>
</evidence>
<dbReference type="EMBL" id="CM017328">
    <property type="protein sequence ID" value="KAE8124038.1"/>
    <property type="molecule type" value="Genomic_DNA"/>
</dbReference>
<dbReference type="InterPro" id="IPR036282">
    <property type="entry name" value="Glutathione-S-Trfase_C_sf"/>
</dbReference>
<dbReference type="AlphaFoldDB" id="A0A5N6RNS8"/>
<reference evidence="1 2" key="1">
    <citation type="submission" date="2019-06" db="EMBL/GenBank/DDBJ databases">
        <title>A chromosomal-level reference genome of Carpinus fangiana (Coryloideae, Betulaceae).</title>
        <authorList>
            <person name="Yang X."/>
            <person name="Wang Z."/>
            <person name="Zhang L."/>
            <person name="Hao G."/>
            <person name="Liu J."/>
            <person name="Yang Y."/>
        </authorList>
    </citation>
    <scope>NUCLEOTIDE SEQUENCE [LARGE SCALE GENOMIC DNA]</scope>
    <source>
        <strain evidence="1">Cfa_2016G</strain>
        <tissue evidence="1">Leaf</tissue>
    </source>
</reference>
<dbReference type="GO" id="GO:0004364">
    <property type="term" value="F:glutathione transferase activity"/>
    <property type="evidence" value="ECO:0007669"/>
    <property type="project" value="InterPro"/>
</dbReference>
<dbReference type="SUPFAM" id="SSF47616">
    <property type="entry name" value="GST C-terminal domain-like"/>
    <property type="match status" value="1"/>
</dbReference>
<organism evidence="1 2">
    <name type="scientific">Carpinus fangiana</name>
    <dbReference type="NCBI Taxonomy" id="176857"/>
    <lineage>
        <taxon>Eukaryota</taxon>
        <taxon>Viridiplantae</taxon>
        <taxon>Streptophyta</taxon>
        <taxon>Embryophyta</taxon>
        <taxon>Tracheophyta</taxon>
        <taxon>Spermatophyta</taxon>
        <taxon>Magnoliopsida</taxon>
        <taxon>eudicotyledons</taxon>
        <taxon>Gunneridae</taxon>
        <taxon>Pentapetalae</taxon>
        <taxon>rosids</taxon>
        <taxon>fabids</taxon>
        <taxon>Fagales</taxon>
        <taxon>Betulaceae</taxon>
        <taxon>Carpinus</taxon>
    </lineage>
</organism>
<dbReference type="OrthoDB" id="4951845at2759"/>
<keyword evidence="2" id="KW-1185">Reference proteome</keyword>
<name>A0A5N6RNS8_9ROSI</name>
<proteinExistence type="predicted"/>
<protein>
    <recommendedName>
        <fullName evidence="3">GST N-terminal domain-containing protein</fullName>
    </recommendedName>
</protein>
<dbReference type="Proteomes" id="UP000327013">
    <property type="component" value="Chromosome 8"/>
</dbReference>